<proteinExistence type="predicted"/>
<dbReference type="EMBL" id="KB469310">
    <property type="protein sequence ID" value="EPQ51600.1"/>
    <property type="molecule type" value="Genomic_DNA"/>
</dbReference>
<dbReference type="RefSeq" id="XP_007869863.1">
    <property type="nucleotide sequence ID" value="XM_007871672.1"/>
</dbReference>
<dbReference type="AlphaFoldDB" id="S7RBI4"/>
<gene>
    <name evidence="2" type="ORF">GLOTRDRAFT_27271</name>
</gene>
<evidence type="ECO:0000256" key="1">
    <source>
        <dbReference type="SAM" id="MobiDB-lite"/>
    </source>
</evidence>
<dbReference type="SUPFAM" id="SSF56219">
    <property type="entry name" value="DNase I-like"/>
    <property type="match status" value="1"/>
</dbReference>
<sequence>TSNVSVKEIVPGRALLLTTTWHASDTISILNIYAPNDYGTQRDFWQSIQNRWETEDLPHLDFMVGDFNLVEDPIDRSPPHADPQPTADALRDTRMTLGLVAAWCTDNPSERRYTFYSSLNRFSRIDRIYSRTNHVPKLSEWYMGPSVTPTDHNLVSVRYAPANAPYIGPGRWAWPAGLIHEEALLQHITQLGRETEAQVEALGDAPADPTLIQLLWEQFKIKSKECAKKHAKLTLARMNNRIRALQRDLDAAINDPNMDTSENARTNAAILE</sequence>
<evidence type="ECO:0000313" key="2">
    <source>
        <dbReference type="EMBL" id="EPQ51600.1"/>
    </source>
</evidence>
<organism evidence="2 3">
    <name type="scientific">Gloeophyllum trabeum (strain ATCC 11539 / FP-39264 / Madison 617)</name>
    <name type="common">Brown rot fungus</name>
    <dbReference type="NCBI Taxonomy" id="670483"/>
    <lineage>
        <taxon>Eukaryota</taxon>
        <taxon>Fungi</taxon>
        <taxon>Dikarya</taxon>
        <taxon>Basidiomycota</taxon>
        <taxon>Agaricomycotina</taxon>
        <taxon>Agaricomycetes</taxon>
        <taxon>Gloeophyllales</taxon>
        <taxon>Gloeophyllaceae</taxon>
        <taxon>Gloeophyllum</taxon>
    </lineage>
</organism>
<feature type="non-terminal residue" evidence="2">
    <location>
        <position position="272"/>
    </location>
</feature>
<dbReference type="KEGG" id="gtr:GLOTRDRAFT_27271"/>
<reference evidence="2 3" key="1">
    <citation type="journal article" date="2012" name="Science">
        <title>The Paleozoic origin of enzymatic lignin decomposition reconstructed from 31 fungal genomes.</title>
        <authorList>
            <person name="Floudas D."/>
            <person name="Binder M."/>
            <person name="Riley R."/>
            <person name="Barry K."/>
            <person name="Blanchette R.A."/>
            <person name="Henrissat B."/>
            <person name="Martinez A.T."/>
            <person name="Otillar R."/>
            <person name="Spatafora J.W."/>
            <person name="Yadav J.S."/>
            <person name="Aerts A."/>
            <person name="Benoit I."/>
            <person name="Boyd A."/>
            <person name="Carlson A."/>
            <person name="Copeland A."/>
            <person name="Coutinho P.M."/>
            <person name="de Vries R.P."/>
            <person name="Ferreira P."/>
            <person name="Findley K."/>
            <person name="Foster B."/>
            <person name="Gaskell J."/>
            <person name="Glotzer D."/>
            <person name="Gorecki P."/>
            <person name="Heitman J."/>
            <person name="Hesse C."/>
            <person name="Hori C."/>
            <person name="Igarashi K."/>
            <person name="Jurgens J.A."/>
            <person name="Kallen N."/>
            <person name="Kersten P."/>
            <person name="Kohler A."/>
            <person name="Kuees U."/>
            <person name="Kumar T.K.A."/>
            <person name="Kuo A."/>
            <person name="LaButti K."/>
            <person name="Larrondo L.F."/>
            <person name="Lindquist E."/>
            <person name="Ling A."/>
            <person name="Lombard V."/>
            <person name="Lucas S."/>
            <person name="Lundell T."/>
            <person name="Martin R."/>
            <person name="McLaughlin D.J."/>
            <person name="Morgenstern I."/>
            <person name="Morin E."/>
            <person name="Murat C."/>
            <person name="Nagy L.G."/>
            <person name="Nolan M."/>
            <person name="Ohm R.A."/>
            <person name="Patyshakuliyeva A."/>
            <person name="Rokas A."/>
            <person name="Ruiz-Duenas F.J."/>
            <person name="Sabat G."/>
            <person name="Salamov A."/>
            <person name="Samejima M."/>
            <person name="Schmutz J."/>
            <person name="Slot J.C."/>
            <person name="St John F."/>
            <person name="Stenlid J."/>
            <person name="Sun H."/>
            <person name="Sun S."/>
            <person name="Syed K."/>
            <person name="Tsang A."/>
            <person name="Wiebenga A."/>
            <person name="Young D."/>
            <person name="Pisabarro A."/>
            <person name="Eastwood D.C."/>
            <person name="Martin F."/>
            <person name="Cullen D."/>
            <person name="Grigoriev I.V."/>
            <person name="Hibbett D.S."/>
        </authorList>
    </citation>
    <scope>NUCLEOTIDE SEQUENCE [LARGE SCALE GENOMIC DNA]</scope>
    <source>
        <strain evidence="2 3">ATCC 11539</strain>
    </source>
</reference>
<protein>
    <recommendedName>
        <fullName evidence="4">DNase I-like protein</fullName>
    </recommendedName>
</protein>
<feature type="region of interest" description="Disordered" evidence="1">
    <location>
        <begin position="253"/>
        <end position="272"/>
    </location>
</feature>
<dbReference type="OMA" id="MREDANT"/>
<feature type="compositionally biased region" description="Polar residues" evidence="1">
    <location>
        <begin position="257"/>
        <end position="266"/>
    </location>
</feature>
<accession>S7RBI4</accession>
<evidence type="ECO:0008006" key="4">
    <source>
        <dbReference type="Google" id="ProtNLM"/>
    </source>
</evidence>
<keyword evidence="3" id="KW-1185">Reference proteome</keyword>
<dbReference type="Gene3D" id="3.60.10.10">
    <property type="entry name" value="Endonuclease/exonuclease/phosphatase"/>
    <property type="match status" value="1"/>
</dbReference>
<feature type="non-terminal residue" evidence="2">
    <location>
        <position position="1"/>
    </location>
</feature>
<dbReference type="GeneID" id="19305211"/>
<name>S7RBI4_GLOTA</name>
<dbReference type="Proteomes" id="UP000030669">
    <property type="component" value="Unassembled WGS sequence"/>
</dbReference>
<evidence type="ECO:0000313" key="3">
    <source>
        <dbReference type="Proteomes" id="UP000030669"/>
    </source>
</evidence>
<dbReference type="InterPro" id="IPR036691">
    <property type="entry name" value="Endo/exonu/phosph_ase_sf"/>
</dbReference>
<dbReference type="HOGENOM" id="CLU_049840_2_0_1"/>
<dbReference type="OrthoDB" id="3264871at2759"/>
<dbReference type="eggNOG" id="ENOG502SMUP">
    <property type="taxonomic scope" value="Eukaryota"/>
</dbReference>